<sequence length="36" mass="4288">MDPGTEIPQRDVPILCISGIPRRRIRRSLRRIRMKT</sequence>
<proteinExistence type="predicted"/>
<keyword evidence="2" id="KW-1185">Reference proteome</keyword>
<protein>
    <submittedName>
        <fullName evidence="1">Uncharacterized protein</fullName>
    </submittedName>
</protein>
<reference evidence="2" key="1">
    <citation type="journal article" date="2017" name="Nat. Commun.">
        <title>The North American bullfrog draft genome provides insight into hormonal regulation of long noncoding RNA.</title>
        <authorList>
            <person name="Hammond S.A."/>
            <person name="Warren R.L."/>
            <person name="Vandervalk B.P."/>
            <person name="Kucuk E."/>
            <person name="Khan H."/>
            <person name="Gibb E.A."/>
            <person name="Pandoh P."/>
            <person name="Kirk H."/>
            <person name="Zhao Y."/>
            <person name="Jones M."/>
            <person name="Mungall A.J."/>
            <person name="Coope R."/>
            <person name="Pleasance S."/>
            <person name="Moore R.A."/>
            <person name="Holt R.A."/>
            <person name="Round J.M."/>
            <person name="Ohora S."/>
            <person name="Walle B.V."/>
            <person name="Veldhoen N."/>
            <person name="Helbing C.C."/>
            <person name="Birol I."/>
        </authorList>
    </citation>
    <scope>NUCLEOTIDE SEQUENCE [LARGE SCALE GENOMIC DNA]</scope>
</reference>
<dbReference type="AlphaFoldDB" id="A0A2G9RRI4"/>
<dbReference type="Proteomes" id="UP000228934">
    <property type="component" value="Unassembled WGS sequence"/>
</dbReference>
<name>A0A2G9RRI4_AQUCT</name>
<evidence type="ECO:0000313" key="1">
    <source>
        <dbReference type="EMBL" id="PIO30375.1"/>
    </source>
</evidence>
<gene>
    <name evidence="1" type="ORF">AB205_0029520</name>
</gene>
<evidence type="ECO:0000313" key="2">
    <source>
        <dbReference type="Proteomes" id="UP000228934"/>
    </source>
</evidence>
<accession>A0A2G9RRI4</accession>
<organism evidence="1 2">
    <name type="scientific">Aquarana catesbeiana</name>
    <name type="common">American bullfrog</name>
    <name type="synonym">Rana catesbeiana</name>
    <dbReference type="NCBI Taxonomy" id="8400"/>
    <lineage>
        <taxon>Eukaryota</taxon>
        <taxon>Metazoa</taxon>
        <taxon>Chordata</taxon>
        <taxon>Craniata</taxon>
        <taxon>Vertebrata</taxon>
        <taxon>Euteleostomi</taxon>
        <taxon>Amphibia</taxon>
        <taxon>Batrachia</taxon>
        <taxon>Anura</taxon>
        <taxon>Neobatrachia</taxon>
        <taxon>Ranoidea</taxon>
        <taxon>Ranidae</taxon>
        <taxon>Aquarana</taxon>
    </lineage>
</organism>
<dbReference type="EMBL" id="KV937341">
    <property type="protein sequence ID" value="PIO30375.1"/>
    <property type="molecule type" value="Genomic_DNA"/>
</dbReference>